<feature type="region of interest" description="Disordered" evidence="1">
    <location>
        <begin position="143"/>
        <end position="163"/>
    </location>
</feature>
<feature type="compositionally biased region" description="Polar residues" evidence="1">
    <location>
        <begin position="150"/>
        <end position="163"/>
    </location>
</feature>
<sequence length="181" mass="19279">MTGKKIVRVASGSLVAQPAAPSSLLHPPARLPLSCPPWWPAHSLPPLHHKSAGWVGRRFTHPGQPVPARRDVKLRCVRVTGLGGGQATLATSPPSPTRGSHPRTSVARNCHTFAKAAPPLAWVGQAGEGGREALSRRLPGNPVTLAPLPSHNTPSHTTHRILTSQSKTVWHQVTRGADYLL</sequence>
<reference evidence="2 3" key="1">
    <citation type="submission" date="2019-05" db="EMBL/GenBank/DDBJ databases">
        <title>Another draft genome of Portunus trituberculatus and its Hox gene families provides insights of decapod evolution.</title>
        <authorList>
            <person name="Jeong J.-H."/>
            <person name="Song I."/>
            <person name="Kim S."/>
            <person name="Choi T."/>
            <person name="Kim D."/>
            <person name="Ryu S."/>
            <person name="Kim W."/>
        </authorList>
    </citation>
    <scope>NUCLEOTIDE SEQUENCE [LARGE SCALE GENOMIC DNA]</scope>
    <source>
        <tissue evidence="2">Muscle</tissue>
    </source>
</reference>
<evidence type="ECO:0000256" key="1">
    <source>
        <dbReference type="SAM" id="MobiDB-lite"/>
    </source>
</evidence>
<gene>
    <name evidence="2" type="ORF">E2C01_056007</name>
</gene>
<proteinExistence type="predicted"/>
<feature type="region of interest" description="Disordered" evidence="1">
    <location>
        <begin position="85"/>
        <end position="105"/>
    </location>
</feature>
<dbReference type="AlphaFoldDB" id="A0A5B7GP83"/>
<name>A0A5B7GP83_PORTR</name>
<keyword evidence="3" id="KW-1185">Reference proteome</keyword>
<evidence type="ECO:0000313" key="3">
    <source>
        <dbReference type="Proteomes" id="UP000324222"/>
    </source>
</evidence>
<evidence type="ECO:0000313" key="2">
    <source>
        <dbReference type="EMBL" id="MPC61930.1"/>
    </source>
</evidence>
<organism evidence="2 3">
    <name type="scientific">Portunus trituberculatus</name>
    <name type="common">Swimming crab</name>
    <name type="synonym">Neptunus trituberculatus</name>
    <dbReference type="NCBI Taxonomy" id="210409"/>
    <lineage>
        <taxon>Eukaryota</taxon>
        <taxon>Metazoa</taxon>
        <taxon>Ecdysozoa</taxon>
        <taxon>Arthropoda</taxon>
        <taxon>Crustacea</taxon>
        <taxon>Multicrustacea</taxon>
        <taxon>Malacostraca</taxon>
        <taxon>Eumalacostraca</taxon>
        <taxon>Eucarida</taxon>
        <taxon>Decapoda</taxon>
        <taxon>Pleocyemata</taxon>
        <taxon>Brachyura</taxon>
        <taxon>Eubrachyura</taxon>
        <taxon>Portunoidea</taxon>
        <taxon>Portunidae</taxon>
        <taxon>Portuninae</taxon>
        <taxon>Portunus</taxon>
    </lineage>
</organism>
<protein>
    <submittedName>
        <fullName evidence="2">Uncharacterized protein</fullName>
    </submittedName>
</protein>
<comment type="caution">
    <text evidence="2">The sequence shown here is derived from an EMBL/GenBank/DDBJ whole genome shotgun (WGS) entry which is preliminary data.</text>
</comment>
<dbReference type="Proteomes" id="UP000324222">
    <property type="component" value="Unassembled WGS sequence"/>
</dbReference>
<dbReference type="EMBL" id="VSRR010019113">
    <property type="protein sequence ID" value="MPC61930.1"/>
    <property type="molecule type" value="Genomic_DNA"/>
</dbReference>
<accession>A0A5B7GP83</accession>